<feature type="transmembrane region" description="Helical" evidence="1">
    <location>
        <begin position="84"/>
        <end position="108"/>
    </location>
</feature>
<proteinExistence type="predicted"/>
<evidence type="ECO:0000256" key="1">
    <source>
        <dbReference type="SAM" id="Phobius"/>
    </source>
</evidence>
<feature type="transmembrane region" description="Helical" evidence="1">
    <location>
        <begin position="128"/>
        <end position="147"/>
    </location>
</feature>
<protein>
    <submittedName>
        <fullName evidence="2">Uncharacterized protein</fullName>
    </submittedName>
</protein>
<dbReference type="EMBL" id="MN738821">
    <property type="protein sequence ID" value="QHT37843.1"/>
    <property type="molecule type" value="Genomic_DNA"/>
</dbReference>
<accession>A0A6C0FB51</accession>
<reference evidence="2" key="1">
    <citation type="journal article" date="2020" name="Nature">
        <title>Giant virus diversity and host interactions through global metagenomics.</title>
        <authorList>
            <person name="Schulz F."/>
            <person name="Roux S."/>
            <person name="Paez-Espino D."/>
            <person name="Jungbluth S."/>
            <person name="Walsh D.A."/>
            <person name="Denef V.J."/>
            <person name="McMahon K.D."/>
            <person name="Konstantinidis K.T."/>
            <person name="Eloe-Fadrosh E.A."/>
            <person name="Kyrpides N.C."/>
            <person name="Woyke T."/>
        </authorList>
    </citation>
    <scope>NUCLEOTIDE SEQUENCE</scope>
    <source>
        <strain evidence="2">GVMAG-S-ERX556049-19</strain>
    </source>
</reference>
<evidence type="ECO:0000313" key="2">
    <source>
        <dbReference type="EMBL" id="QHT37843.1"/>
    </source>
</evidence>
<sequence length="181" mass="20615">MLIKPILLKHLTTTLIGPHGITDIIHANNTNNLPEISQTYGTVIGSTLLLSQGNMTPIVDIIFFIASIIHFRRDMPEIKSIPRYFWSTSLLLSTINYCPELFIVYMLTIHIPHHYSINWEYMKQTPKFSVLLLVVTSTLMGIIGNSFEPGENMELIITITKGIILSHIAYEELYIFTPLKI</sequence>
<organism evidence="2">
    <name type="scientific">viral metagenome</name>
    <dbReference type="NCBI Taxonomy" id="1070528"/>
    <lineage>
        <taxon>unclassified sequences</taxon>
        <taxon>metagenomes</taxon>
        <taxon>organismal metagenomes</taxon>
    </lineage>
</organism>
<keyword evidence="1" id="KW-0812">Transmembrane</keyword>
<keyword evidence="1" id="KW-1133">Transmembrane helix</keyword>
<name>A0A6C0FB51_9ZZZZ</name>
<keyword evidence="1" id="KW-0472">Membrane</keyword>
<dbReference type="AlphaFoldDB" id="A0A6C0FB51"/>
<feature type="transmembrane region" description="Helical" evidence="1">
    <location>
        <begin position="55"/>
        <end position="72"/>
    </location>
</feature>